<reference evidence="5 6" key="1">
    <citation type="journal article" date="2014" name="Proc. Natl. Acad. Sci. U.S.A.">
        <title>Trajectory and genomic determinants of fungal-pathogen speciation and host adaptation.</title>
        <authorList>
            <person name="Hu X."/>
            <person name="Xiao G."/>
            <person name="Zheng P."/>
            <person name="Shang Y."/>
            <person name="Su Y."/>
            <person name="Zhang X."/>
            <person name="Liu X."/>
            <person name="Zhan S."/>
            <person name="St Leger R.J."/>
            <person name="Wang C."/>
        </authorList>
    </citation>
    <scope>NUCLEOTIDE SEQUENCE [LARGE SCALE GENOMIC DNA]</scope>
    <source>
        <strain evidence="5 6">ARSEF 1941</strain>
    </source>
</reference>
<dbReference type="Gene3D" id="4.10.240.10">
    <property type="entry name" value="Zn(2)-C6 fungal-type DNA-binding domain"/>
    <property type="match status" value="1"/>
</dbReference>
<dbReference type="OrthoDB" id="4936229at2759"/>
<dbReference type="PANTHER" id="PTHR37534">
    <property type="entry name" value="TRANSCRIPTIONAL ACTIVATOR PROTEIN UGA3"/>
    <property type="match status" value="1"/>
</dbReference>
<evidence type="ECO:0000256" key="2">
    <source>
        <dbReference type="ARBA" id="ARBA00023242"/>
    </source>
</evidence>
<dbReference type="InterPro" id="IPR001138">
    <property type="entry name" value="Zn2Cys6_DnaBD"/>
</dbReference>
<dbReference type="GO" id="GO:0005634">
    <property type="term" value="C:nucleus"/>
    <property type="evidence" value="ECO:0007669"/>
    <property type="project" value="UniProtKB-SubCell"/>
</dbReference>
<dbReference type="AlphaFoldDB" id="A0A0B2WM58"/>
<dbReference type="GO" id="GO:0000981">
    <property type="term" value="F:DNA-binding transcription factor activity, RNA polymerase II-specific"/>
    <property type="evidence" value="ECO:0007669"/>
    <property type="project" value="InterPro"/>
</dbReference>
<dbReference type="PROSITE" id="PS50048">
    <property type="entry name" value="ZN2_CY6_FUNGAL_2"/>
    <property type="match status" value="1"/>
</dbReference>
<dbReference type="GO" id="GO:0045944">
    <property type="term" value="P:positive regulation of transcription by RNA polymerase II"/>
    <property type="evidence" value="ECO:0007669"/>
    <property type="project" value="TreeGrafter"/>
</dbReference>
<feature type="domain" description="Zn(2)-C6 fungal-type" evidence="4">
    <location>
        <begin position="28"/>
        <end position="58"/>
    </location>
</feature>
<gene>
    <name evidence="5" type="ORF">MAM_04738</name>
</gene>
<dbReference type="GO" id="GO:0008270">
    <property type="term" value="F:zinc ion binding"/>
    <property type="evidence" value="ECO:0007669"/>
    <property type="project" value="InterPro"/>
</dbReference>
<proteinExistence type="predicted"/>
<feature type="compositionally biased region" description="Low complexity" evidence="3">
    <location>
        <begin position="83"/>
        <end position="103"/>
    </location>
</feature>
<sequence length="432" mass="47224">MVKPDRDARPKASAPVRQRKWHSRVFTGCVNCRRRHVKCDECTPSCSDCTRLNLVCNFDRKFVFKAAKQASSPGTKSDKSDKASTTSSEPRASSRSGSASSGEDGADEFNSREPFSTDFVAVACTPSPSGSKNLSSSLSIVSEDFTFHHTNASFPVKGQHTAAYHFEAAEVPQQIGLSDNLYLHHFLETVSSYLIIYDTPSNSNPYRQLPVLMSNSGLLRDVVEAFGAMHIAGLPGTRNRQVHHSAAMKAYGNVVTQLRDAVTCNQGRPTLELLATTLLLCMLEKMSSNDASWKIHLVGAAQILQSLYSPRVGLLPSNPTAKNSEMELSSVAHTLPLRRYLVSLMAYLDVAASLATGDGPLIQGDYWGKLWGRMGIQHRGPQFRQSPVTGRPHDGSDTSILVANHVYPDRHQQIRQDGNGGVNTAPEEIVLQ</sequence>
<organism evidence="5 6">
    <name type="scientific">Metarhizium album (strain ARSEF 1941)</name>
    <dbReference type="NCBI Taxonomy" id="1081103"/>
    <lineage>
        <taxon>Eukaryota</taxon>
        <taxon>Fungi</taxon>
        <taxon>Dikarya</taxon>
        <taxon>Ascomycota</taxon>
        <taxon>Pezizomycotina</taxon>
        <taxon>Sordariomycetes</taxon>
        <taxon>Hypocreomycetidae</taxon>
        <taxon>Hypocreales</taxon>
        <taxon>Clavicipitaceae</taxon>
        <taxon>Metarhizium</taxon>
    </lineage>
</organism>
<comment type="caution">
    <text evidence="5">The sequence shown here is derived from an EMBL/GenBank/DDBJ whole genome shotgun (WGS) entry which is preliminary data.</text>
</comment>
<keyword evidence="5" id="KW-0238">DNA-binding</keyword>
<evidence type="ECO:0000313" key="5">
    <source>
        <dbReference type="EMBL" id="KHN97141.1"/>
    </source>
</evidence>
<feature type="region of interest" description="Disordered" evidence="3">
    <location>
        <begin position="69"/>
        <end position="112"/>
    </location>
</feature>
<dbReference type="PROSITE" id="PS00463">
    <property type="entry name" value="ZN2_CY6_FUNGAL_1"/>
    <property type="match status" value="1"/>
</dbReference>
<dbReference type="CDD" id="cd00067">
    <property type="entry name" value="GAL4"/>
    <property type="match status" value="1"/>
</dbReference>
<keyword evidence="6" id="KW-1185">Reference proteome</keyword>
<evidence type="ECO:0000256" key="1">
    <source>
        <dbReference type="ARBA" id="ARBA00004123"/>
    </source>
</evidence>
<evidence type="ECO:0000313" key="6">
    <source>
        <dbReference type="Proteomes" id="UP000030816"/>
    </source>
</evidence>
<dbReference type="SUPFAM" id="SSF57701">
    <property type="entry name" value="Zn2/Cys6 DNA-binding domain"/>
    <property type="match status" value="1"/>
</dbReference>
<dbReference type="Proteomes" id="UP000030816">
    <property type="component" value="Unassembled WGS sequence"/>
</dbReference>
<dbReference type="HOGENOM" id="CLU_634729_0_0_1"/>
<comment type="subcellular location">
    <subcellularLocation>
        <location evidence="1">Nucleus</location>
    </subcellularLocation>
</comment>
<dbReference type="InterPro" id="IPR036864">
    <property type="entry name" value="Zn2-C6_fun-type_DNA-bd_sf"/>
</dbReference>
<dbReference type="SMART" id="SM00066">
    <property type="entry name" value="GAL4"/>
    <property type="match status" value="1"/>
</dbReference>
<evidence type="ECO:0000259" key="4">
    <source>
        <dbReference type="PROSITE" id="PS50048"/>
    </source>
</evidence>
<name>A0A0B2WM58_METAS</name>
<accession>A0A0B2WM58</accession>
<dbReference type="Pfam" id="PF11951">
    <property type="entry name" value="Fungal_trans_2"/>
    <property type="match status" value="1"/>
</dbReference>
<dbReference type="Pfam" id="PF00172">
    <property type="entry name" value="Zn_clus"/>
    <property type="match status" value="1"/>
</dbReference>
<dbReference type="PANTHER" id="PTHR37534:SF41">
    <property type="entry name" value="SFGA"/>
    <property type="match status" value="1"/>
</dbReference>
<dbReference type="EMBL" id="AZHE01000011">
    <property type="protein sequence ID" value="KHN97141.1"/>
    <property type="molecule type" value="Genomic_DNA"/>
</dbReference>
<dbReference type="RefSeq" id="XP_040678207.1">
    <property type="nucleotide sequence ID" value="XM_040823536.1"/>
</dbReference>
<evidence type="ECO:0000256" key="3">
    <source>
        <dbReference type="SAM" id="MobiDB-lite"/>
    </source>
</evidence>
<dbReference type="InterPro" id="IPR021858">
    <property type="entry name" value="Fun_TF"/>
</dbReference>
<protein>
    <submittedName>
        <fullName evidence="5">Zn(2)-C6 fungal-type DNA-binding domain protein</fullName>
    </submittedName>
</protein>
<dbReference type="GeneID" id="63739193"/>
<dbReference type="GO" id="GO:0000976">
    <property type="term" value="F:transcription cis-regulatory region binding"/>
    <property type="evidence" value="ECO:0007669"/>
    <property type="project" value="TreeGrafter"/>
</dbReference>
<feature type="region of interest" description="Disordered" evidence="3">
    <location>
        <begin position="413"/>
        <end position="432"/>
    </location>
</feature>
<keyword evidence="2" id="KW-0539">Nucleus</keyword>